<dbReference type="OMA" id="CIQLNEM"/>
<proteinExistence type="predicted"/>
<reference evidence="5" key="1">
    <citation type="submission" date="2017-02" db="UniProtKB">
        <authorList>
            <consortium name="WormBaseParasite"/>
        </authorList>
    </citation>
    <scope>IDENTIFICATION</scope>
</reference>
<evidence type="ECO:0000313" key="5">
    <source>
        <dbReference type="WBParaSite" id="NBR_0001214001-mRNA-1"/>
    </source>
</evidence>
<sequence length="108" mass="11903">MLDPRQGQWIALPSMTTRRSSVGLAAVNGLMLCDDGWTFLPEMSVCRRNAGIVVVNDFLFALGGDDGACNLSSMEYLEIDSLEQRWNTLQAEMPQARSYCGVTLLPKS</sequence>
<dbReference type="STRING" id="27835.A0A0N4Y7K2"/>
<dbReference type="InterPro" id="IPR006652">
    <property type="entry name" value="Kelch_1"/>
</dbReference>
<name>A0A0N4Y7K2_NIPBR</name>
<organism evidence="5">
    <name type="scientific">Nippostrongylus brasiliensis</name>
    <name type="common">Rat hookworm</name>
    <dbReference type="NCBI Taxonomy" id="27835"/>
    <lineage>
        <taxon>Eukaryota</taxon>
        <taxon>Metazoa</taxon>
        <taxon>Ecdysozoa</taxon>
        <taxon>Nematoda</taxon>
        <taxon>Chromadorea</taxon>
        <taxon>Rhabditida</taxon>
        <taxon>Rhabditina</taxon>
        <taxon>Rhabditomorpha</taxon>
        <taxon>Strongyloidea</taxon>
        <taxon>Heligmosomidae</taxon>
        <taxon>Nippostrongylus</taxon>
    </lineage>
</organism>
<dbReference type="PANTHER" id="PTHR45632">
    <property type="entry name" value="LD33804P"/>
    <property type="match status" value="1"/>
</dbReference>
<dbReference type="Pfam" id="PF01344">
    <property type="entry name" value="Kelch_1"/>
    <property type="match status" value="1"/>
</dbReference>
<dbReference type="WBParaSite" id="NBR_0001214001-mRNA-1">
    <property type="protein sequence ID" value="NBR_0001214001-mRNA-1"/>
    <property type="gene ID" value="NBR_0001214001"/>
</dbReference>
<keyword evidence="1" id="KW-0880">Kelch repeat</keyword>
<keyword evidence="2" id="KW-0677">Repeat</keyword>
<evidence type="ECO:0000256" key="1">
    <source>
        <dbReference type="ARBA" id="ARBA00022441"/>
    </source>
</evidence>
<gene>
    <name evidence="3" type="ORF">NBR_LOCUS12141</name>
</gene>
<reference evidence="3 4" key="2">
    <citation type="submission" date="2018-11" db="EMBL/GenBank/DDBJ databases">
        <authorList>
            <consortium name="Pathogen Informatics"/>
        </authorList>
    </citation>
    <scope>NUCLEOTIDE SEQUENCE [LARGE SCALE GENOMIC DNA]</scope>
</reference>
<keyword evidence="4" id="KW-1185">Reference proteome</keyword>
<evidence type="ECO:0000313" key="3">
    <source>
        <dbReference type="EMBL" id="VDL75730.1"/>
    </source>
</evidence>
<dbReference type="SUPFAM" id="SSF117281">
    <property type="entry name" value="Kelch motif"/>
    <property type="match status" value="1"/>
</dbReference>
<dbReference type="PANTHER" id="PTHR45632:SF3">
    <property type="entry name" value="KELCH-LIKE PROTEIN 32"/>
    <property type="match status" value="1"/>
</dbReference>
<dbReference type="Proteomes" id="UP000271162">
    <property type="component" value="Unassembled WGS sequence"/>
</dbReference>
<protein>
    <submittedName>
        <fullName evidence="5">Kelch repeat protein</fullName>
    </submittedName>
</protein>
<dbReference type="InterPro" id="IPR015915">
    <property type="entry name" value="Kelch-typ_b-propeller"/>
</dbReference>
<evidence type="ECO:0000256" key="2">
    <source>
        <dbReference type="ARBA" id="ARBA00022737"/>
    </source>
</evidence>
<dbReference type="AlphaFoldDB" id="A0A0N4Y7K2"/>
<dbReference type="Gene3D" id="2.120.10.80">
    <property type="entry name" value="Kelch-type beta propeller"/>
    <property type="match status" value="1"/>
</dbReference>
<dbReference type="EMBL" id="UYSL01020682">
    <property type="protein sequence ID" value="VDL75730.1"/>
    <property type="molecule type" value="Genomic_DNA"/>
</dbReference>
<evidence type="ECO:0000313" key="4">
    <source>
        <dbReference type="Proteomes" id="UP000271162"/>
    </source>
</evidence>
<accession>A0A0N4Y7K2</accession>